<keyword evidence="2" id="KW-1185">Reference proteome</keyword>
<proteinExistence type="predicted"/>
<dbReference type="AlphaFoldDB" id="A0A975DJA3"/>
<gene>
    <name evidence="1" type="ORF">J5O05_07180</name>
</gene>
<name>A0A975DJA3_9GAMM</name>
<protein>
    <submittedName>
        <fullName evidence="1">Uncharacterized protein</fullName>
    </submittedName>
</protein>
<dbReference type="EMBL" id="CP072133">
    <property type="protein sequence ID" value="QTH72574.1"/>
    <property type="molecule type" value="Genomic_DNA"/>
</dbReference>
<evidence type="ECO:0000313" key="1">
    <source>
        <dbReference type="EMBL" id="QTH72574.1"/>
    </source>
</evidence>
<accession>A0A975DJA3</accession>
<sequence>MNKKIIVIKSLNGGGAERILINFAKVFNKRFSRDQLKIVVLLKEGELLQQELPENIDFVYEPTSRLNRYLCLIKLFLFKKQIARQFCSENGSYEAHFISRRLA</sequence>
<organism evidence="1 2">
    <name type="scientific">Pseudoalteromonas xiamenensis</name>
    <dbReference type="NCBI Taxonomy" id="882626"/>
    <lineage>
        <taxon>Bacteria</taxon>
        <taxon>Pseudomonadati</taxon>
        <taxon>Pseudomonadota</taxon>
        <taxon>Gammaproteobacteria</taxon>
        <taxon>Alteromonadales</taxon>
        <taxon>Pseudoalteromonadaceae</taxon>
        <taxon>Pseudoalteromonas</taxon>
    </lineage>
</organism>
<dbReference type="RefSeq" id="WP_208844198.1">
    <property type="nucleotide sequence ID" value="NZ_CP072133.1"/>
</dbReference>
<evidence type="ECO:0000313" key="2">
    <source>
        <dbReference type="Proteomes" id="UP000664904"/>
    </source>
</evidence>
<dbReference type="KEGG" id="pxi:J5O05_07180"/>
<reference evidence="1" key="1">
    <citation type="submission" date="2021-03" db="EMBL/GenBank/DDBJ databases">
        <title>Complete Genome of Pseudoalteromonas xiamenensis STKMTI.2, a new potential marine bacterium producing anti-Vibrio compounds.</title>
        <authorList>
            <person name="Handayani D.P."/>
            <person name="Isnansetyo A."/>
            <person name="Istiqomah I."/>
            <person name="Jumina J."/>
        </authorList>
    </citation>
    <scope>NUCLEOTIDE SEQUENCE</scope>
    <source>
        <strain evidence="1">STKMTI.2</strain>
    </source>
</reference>
<dbReference type="Proteomes" id="UP000664904">
    <property type="component" value="Chromosome"/>
</dbReference>